<dbReference type="GO" id="GO:0047372">
    <property type="term" value="F:monoacylglycerol lipase activity"/>
    <property type="evidence" value="ECO:0007669"/>
    <property type="project" value="TreeGrafter"/>
</dbReference>
<dbReference type="InterPro" id="IPR000952">
    <property type="entry name" value="AB_hydrolase_4_CS"/>
</dbReference>
<evidence type="ECO:0000256" key="3">
    <source>
        <dbReference type="ARBA" id="ARBA00022801"/>
    </source>
</evidence>
<keyword evidence="3 6" id="KW-0378">Hydrolase</keyword>
<accession>A0A2S7U168</accession>
<feature type="active site" description="Charge relay system" evidence="4">
    <location>
        <position position="274"/>
    </location>
</feature>
<gene>
    <name evidence="6" type="ORF">BSZ32_09760</name>
</gene>
<evidence type="ECO:0000259" key="5">
    <source>
        <dbReference type="Pfam" id="PF00561"/>
    </source>
</evidence>
<feature type="domain" description="AB hydrolase-1" evidence="5">
    <location>
        <begin position="67"/>
        <end position="307"/>
    </location>
</feature>
<dbReference type="NCBIfam" id="NF008218">
    <property type="entry name" value="PRK10985.1"/>
    <property type="match status" value="1"/>
</dbReference>
<dbReference type="Pfam" id="PF00561">
    <property type="entry name" value="Abhydrolase_1"/>
    <property type="match status" value="1"/>
</dbReference>
<dbReference type="RefSeq" id="WP_105043252.1">
    <property type="nucleotide sequence ID" value="NZ_MQWA01000001.1"/>
</dbReference>
<dbReference type="PROSITE" id="PS01133">
    <property type="entry name" value="UPF0017"/>
    <property type="match status" value="1"/>
</dbReference>
<dbReference type="EMBL" id="MQWA01000001">
    <property type="protein sequence ID" value="PQJ28756.1"/>
    <property type="molecule type" value="Genomic_DNA"/>
</dbReference>
<dbReference type="PIRSF" id="PIRSF005211">
    <property type="entry name" value="Ab_hydro_YheT"/>
    <property type="match status" value="1"/>
</dbReference>
<dbReference type="Proteomes" id="UP000239907">
    <property type="component" value="Unassembled WGS sequence"/>
</dbReference>
<dbReference type="InterPro" id="IPR000073">
    <property type="entry name" value="AB_hydrolase_1"/>
</dbReference>
<dbReference type="AlphaFoldDB" id="A0A2S7U168"/>
<dbReference type="PANTHER" id="PTHR10794:SF94">
    <property type="entry name" value="ESTERASE YHET-RELATED"/>
    <property type="match status" value="1"/>
</dbReference>
<organism evidence="6 7">
    <name type="scientific">Rubritalea profundi</name>
    <dbReference type="NCBI Taxonomy" id="1658618"/>
    <lineage>
        <taxon>Bacteria</taxon>
        <taxon>Pseudomonadati</taxon>
        <taxon>Verrucomicrobiota</taxon>
        <taxon>Verrucomicrobiia</taxon>
        <taxon>Verrucomicrobiales</taxon>
        <taxon>Rubritaleaceae</taxon>
        <taxon>Rubritalea</taxon>
    </lineage>
</organism>
<dbReference type="InterPro" id="IPR050960">
    <property type="entry name" value="AB_hydrolase_4_sf"/>
</dbReference>
<evidence type="ECO:0000313" key="7">
    <source>
        <dbReference type="Proteomes" id="UP000239907"/>
    </source>
</evidence>
<proteinExistence type="inferred from homology"/>
<dbReference type="PANTHER" id="PTHR10794">
    <property type="entry name" value="ABHYDROLASE DOMAIN-CONTAINING PROTEIN"/>
    <property type="match status" value="1"/>
</dbReference>
<dbReference type="Gene3D" id="3.40.50.1820">
    <property type="entry name" value="alpha/beta hydrolase"/>
    <property type="match status" value="1"/>
</dbReference>
<dbReference type="OrthoDB" id="332676at2"/>
<feature type="active site" description="Charge relay system" evidence="4">
    <location>
        <position position="145"/>
    </location>
</feature>
<comment type="caution">
    <text evidence="6">The sequence shown here is derived from an EMBL/GenBank/DDBJ whole genome shotgun (WGS) entry which is preliminary data.</text>
</comment>
<dbReference type="InterPro" id="IPR029058">
    <property type="entry name" value="AB_hydrolase_fold"/>
</dbReference>
<dbReference type="InterPro" id="IPR012020">
    <property type="entry name" value="ABHD4"/>
</dbReference>
<dbReference type="SUPFAM" id="SSF53474">
    <property type="entry name" value="alpha/beta-Hydrolases"/>
    <property type="match status" value="1"/>
</dbReference>
<name>A0A2S7U168_9BACT</name>
<keyword evidence="2" id="KW-0719">Serine esterase</keyword>
<evidence type="ECO:0000256" key="4">
    <source>
        <dbReference type="PIRSR" id="PIRSR005211-1"/>
    </source>
</evidence>
<evidence type="ECO:0000256" key="2">
    <source>
        <dbReference type="ARBA" id="ARBA00022487"/>
    </source>
</evidence>
<keyword evidence="7" id="KW-1185">Reference proteome</keyword>
<comment type="similarity">
    <text evidence="1">Belongs to the AB hydrolase superfamily. AB hydrolase 4 family.</text>
</comment>
<feature type="active site" description="Charge relay system" evidence="4">
    <location>
        <position position="302"/>
    </location>
</feature>
<evidence type="ECO:0000313" key="6">
    <source>
        <dbReference type="EMBL" id="PQJ28756.1"/>
    </source>
</evidence>
<protein>
    <submittedName>
        <fullName evidence="6">Alpha/beta hydrolase</fullName>
    </submittedName>
</protein>
<dbReference type="GO" id="GO:0034338">
    <property type="term" value="F:short-chain carboxylesterase activity"/>
    <property type="evidence" value="ECO:0007669"/>
    <property type="project" value="TreeGrafter"/>
</dbReference>
<evidence type="ECO:0000256" key="1">
    <source>
        <dbReference type="ARBA" id="ARBA00010884"/>
    </source>
</evidence>
<reference evidence="6 7" key="1">
    <citation type="submission" date="2016-12" db="EMBL/GenBank/DDBJ databases">
        <title>Study of bacterial adaptation to deep sea.</title>
        <authorList>
            <person name="Song J."/>
            <person name="Yoshizawa S."/>
            <person name="Kogure K."/>
        </authorList>
    </citation>
    <scope>NUCLEOTIDE SEQUENCE [LARGE SCALE GENOMIC DNA]</scope>
    <source>
        <strain evidence="6 7">SAORIC-165</strain>
    </source>
</reference>
<sequence length="328" mass="37035">MARKINSNWLKQFSTPQWAKNPHLQTILPTILPTPSLALRRERMELADGDFIDLDWLDANEQPKRIVVAFHGLEGSSNSPYVKRLMKICIERNVCSVVHHHRGCSGENNRLARSYHSGETSDMQNTLLHLRSLNPDAHIDAVGYSIGGNALAKYLGEQKEASLVNRAVIVSAPLQLSACAQRLEGGFSSIYQRRLIKLLQRKTTEKLTNPKLRDVMPLDPDQVKQLKTFYDFDDKVTAPLHGFADVHDYYAQCSGLQFLTSITIPTLIIHAADDPFMTDEVIPKPEQLSKHVTYELYPRGGHVGFISGGSPFRPKFFLEDRIADYLEL</sequence>